<evidence type="ECO:0000313" key="2">
    <source>
        <dbReference type="EMBL" id="WTZ09232.1"/>
    </source>
</evidence>
<feature type="transmembrane region" description="Helical" evidence="1">
    <location>
        <begin position="47"/>
        <end position="72"/>
    </location>
</feature>
<proteinExistence type="predicted"/>
<keyword evidence="1" id="KW-1133">Transmembrane helix</keyword>
<feature type="transmembrane region" description="Helical" evidence="1">
    <location>
        <begin position="92"/>
        <end position="115"/>
    </location>
</feature>
<accession>A0AAU3I214</accession>
<keyword evidence="1" id="KW-0472">Membrane</keyword>
<reference evidence="2" key="1">
    <citation type="submission" date="2022-10" db="EMBL/GenBank/DDBJ databases">
        <title>The complete genomes of actinobacterial strains from the NBC collection.</title>
        <authorList>
            <person name="Joergensen T.S."/>
            <person name="Alvarez Arevalo M."/>
            <person name="Sterndorff E.B."/>
            <person name="Faurdal D."/>
            <person name="Vuksanovic O."/>
            <person name="Mourched A.-S."/>
            <person name="Charusanti P."/>
            <person name="Shaw S."/>
            <person name="Blin K."/>
            <person name="Weber T."/>
        </authorList>
    </citation>
    <scope>NUCLEOTIDE SEQUENCE</scope>
    <source>
        <strain evidence="2">NBC_01393</strain>
    </source>
</reference>
<evidence type="ECO:0000256" key="1">
    <source>
        <dbReference type="SAM" id="Phobius"/>
    </source>
</evidence>
<dbReference type="AlphaFoldDB" id="A0AAU3I214"/>
<keyword evidence="1" id="KW-0812">Transmembrane</keyword>
<organism evidence="2">
    <name type="scientific">Streptomyces sp. NBC_01393</name>
    <dbReference type="NCBI Taxonomy" id="2903851"/>
    <lineage>
        <taxon>Bacteria</taxon>
        <taxon>Bacillati</taxon>
        <taxon>Actinomycetota</taxon>
        <taxon>Actinomycetes</taxon>
        <taxon>Kitasatosporales</taxon>
        <taxon>Streptomycetaceae</taxon>
        <taxon>Streptomyces</taxon>
    </lineage>
</organism>
<gene>
    <name evidence="2" type="ORF">OG699_15235</name>
</gene>
<protein>
    <submittedName>
        <fullName evidence="2">Uncharacterized protein</fullName>
    </submittedName>
</protein>
<sequence>MVASQVLTHLLVQERRATLVRTSVGAGREGWTVAEGVQAKPAWKSGLAFVVVEAVCIAVVLAYPGWIILAVSTGCIVPGELPETSREMFDPFRVIAGMALAVIGVVSSVLAYRIPLLQPAAKQRARAALKGQLGLTLVIIGTSVALHDPHRVYQCG</sequence>
<dbReference type="EMBL" id="CP109546">
    <property type="protein sequence ID" value="WTZ09232.1"/>
    <property type="molecule type" value="Genomic_DNA"/>
</dbReference>
<name>A0AAU3I214_9ACTN</name>